<dbReference type="AlphaFoldDB" id="A0A0J1CUW4"/>
<keyword evidence="6" id="KW-1185">Reference proteome</keyword>
<dbReference type="RefSeq" id="WP_047848501.1">
    <property type="nucleotide sequence ID" value="NZ_AEJF01000126.1"/>
</dbReference>
<dbReference type="PROSITE" id="PS01124">
    <property type="entry name" value="HTH_ARAC_FAMILY_2"/>
    <property type="match status" value="1"/>
</dbReference>
<dbReference type="PATRIC" id="fig|908627.4.peg.4565"/>
<keyword evidence="2" id="KW-0238">DNA-binding</keyword>
<evidence type="ECO:0000259" key="4">
    <source>
        <dbReference type="PROSITE" id="PS01124"/>
    </source>
</evidence>
<reference evidence="5 6" key="1">
    <citation type="journal article" date="2015" name="Genome Announc.">
        <title>Draft Genome Sequence of Burkholderia sp. Strain PML1(12), an Ectomycorrhizosphere-Inhabiting Bacterium with Effective Mineral-Weathering Ability.</title>
        <authorList>
            <person name="Uroz S."/>
            <person name="Oger P."/>
        </authorList>
    </citation>
    <scope>NUCLEOTIDE SEQUENCE [LARGE SCALE GENOMIC DNA]</scope>
    <source>
        <strain evidence="6">PML1(12)</strain>
    </source>
</reference>
<feature type="domain" description="HTH araC/xylS-type" evidence="4">
    <location>
        <begin position="213"/>
        <end position="311"/>
    </location>
</feature>
<comment type="caution">
    <text evidence="5">The sequence shown here is derived from an EMBL/GenBank/DDBJ whole genome shotgun (WGS) entry which is preliminary data.</text>
</comment>
<dbReference type="InterPro" id="IPR052158">
    <property type="entry name" value="INH-QAR"/>
</dbReference>
<dbReference type="InterPro" id="IPR002818">
    <property type="entry name" value="DJ-1/PfpI"/>
</dbReference>
<dbReference type="SUPFAM" id="SSF52317">
    <property type="entry name" value="Class I glutamine amidotransferase-like"/>
    <property type="match status" value="1"/>
</dbReference>
<organism evidence="5 6">
    <name type="scientific">Caballeronia mineralivorans PML1(12)</name>
    <dbReference type="NCBI Taxonomy" id="908627"/>
    <lineage>
        <taxon>Bacteria</taxon>
        <taxon>Pseudomonadati</taxon>
        <taxon>Pseudomonadota</taxon>
        <taxon>Betaproteobacteria</taxon>
        <taxon>Burkholderiales</taxon>
        <taxon>Burkholderiaceae</taxon>
        <taxon>Caballeronia</taxon>
    </lineage>
</organism>
<evidence type="ECO:0000256" key="2">
    <source>
        <dbReference type="ARBA" id="ARBA00023125"/>
    </source>
</evidence>
<dbReference type="GO" id="GO:0043565">
    <property type="term" value="F:sequence-specific DNA binding"/>
    <property type="evidence" value="ECO:0007669"/>
    <property type="project" value="InterPro"/>
</dbReference>
<evidence type="ECO:0000256" key="1">
    <source>
        <dbReference type="ARBA" id="ARBA00023015"/>
    </source>
</evidence>
<dbReference type="Gene3D" id="3.40.50.880">
    <property type="match status" value="1"/>
</dbReference>
<gene>
    <name evidence="5" type="ORF">EOS_20375</name>
</gene>
<dbReference type="Pfam" id="PF01965">
    <property type="entry name" value="DJ-1_PfpI"/>
    <property type="match status" value="1"/>
</dbReference>
<keyword evidence="1" id="KW-0805">Transcription regulation</keyword>
<dbReference type="EMBL" id="AEJF01000126">
    <property type="protein sequence ID" value="KLU24409.1"/>
    <property type="molecule type" value="Genomic_DNA"/>
</dbReference>
<keyword evidence="3" id="KW-0804">Transcription</keyword>
<dbReference type="SUPFAM" id="SSF46689">
    <property type="entry name" value="Homeodomain-like"/>
    <property type="match status" value="2"/>
</dbReference>
<dbReference type="Gene3D" id="1.10.10.60">
    <property type="entry name" value="Homeodomain-like"/>
    <property type="match status" value="1"/>
</dbReference>
<dbReference type="InterPro" id="IPR009057">
    <property type="entry name" value="Homeodomain-like_sf"/>
</dbReference>
<sequence length="320" mass="35296">MSELIVFLLMPGFSLLDFAAIAEPLRSANRLGGELYRWKVLSADGHPVSASNGMSMAVDGPLATLEAASILYVVAAYDPLARVDRTLKHWLKRQANAGITLGGVDTGAFVLAEAGLLQGFRVTVHWETIAAFIERYPALRISHEIFEIDGRRITSAGGTASMDLMLELIARRHGRDLAIRVAEQFVLGQIRPQKNLQRSPLGERYGVNNTKLLSAIAQMEQHIETPLAIDPLAANVGITRRQLERLFRTGMGESPAGFYLNLRLERGRQLLQQTDLSVMEVSLACGFESSSYFARCYKNRFQRPPRQDRRATAGALGEGS</sequence>
<accession>A0A0J1CUW4</accession>
<dbReference type="PANTHER" id="PTHR43130:SF3">
    <property type="entry name" value="HTH-TYPE TRANSCRIPTIONAL REGULATOR RV1931C"/>
    <property type="match status" value="1"/>
</dbReference>
<dbReference type="GO" id="GO:0003700">
    <property type="term" value="F:DNA-binding transcription factor activity"/>
    <property type="evidence" value="ECO:0007669"/>
    <property type="project" value="InterPro"/>
</dbReference>
<proteinExistence type="predicted"/>
<evidence type="ECO:0000313" key="5">
    <source>
        <dbReference type="EMBL" id="KLU24409.1"/>
    </source>
</evidence>
<dbReference type="CDD" id="cd03136">
    <property type="entry name" value="GATase1_AraC_ArgR_like"/>
    <property type="match status" value="1"/>
</dbReference>
<dbReference type="InterPro" id="IPR018062">
    <property type="entry name" value="HTH_AraC-typ_CS"/>
</dbReference>
<dbReference type="PROSITE" id="PS00041">
    <property type="entry name" value="HTH_ARAC_FAMILY_1"/>
    <property type="match status" value="1"/>
</dbReference>
<evidence type="ECO:0000313" key="6">
    <source>
        <dbReference type="Proteomes" id="UP000035963"/>
    </source>
</evidence>
<dbReference type="InterPro" id="IPR018060">
    <property type="entry name" value="HTH_AraC"/>
</dbReference>
<dbReference type="OrthoDB" id="9816344at2"/>
<name>A0A0J1CUW4_9BURK</name>
<dbReference type="InterPro" id="IPR029062">
    <property type="entry name" value="Class_I_gatase-like"/>
</dbReference>
<dbReference type="SMART" id="SM00342">
    <property type="entry name" value="HTH_ARAC"/>
    <property type="match status" value="1"/>
</dbReference>
<dbReference type="Proteomes" id="UP000035963">
    <property type="component" value="Unassembled WGS sequence"/>
</dbReference>
<protein>
    <submittedName>
        <fullName evidence="5">AraC family transcriptional regulator</fullName>
    </submittedName>
</protein>
<dbReference type="PANTHER" id="PTHR43130">
    <property type="entry name" value="ARAC-FAMILY TRANSCRIPTIONAL REGULATOR"/>
    <property type="match status" value="1"/>
</dbReference>
<dbReference type="Pfam" id="PF12833">
    <property type="entry name" value="HTH_18"/>
    <property type="match status" value="1"/>
</dbReference>
<evidence type="ECO:0000256" key="3">
    <source>
        <dbReference type="ARBA" id="ARBA00023163"/>
    </source>
</evidence>